<gene>
    <name evidence="1" type="ORF">CQA57_01275</name>
</gene>
<dbReference type="AlphaFoldDB" id="A0A3D8JBU5"/>
<dbReference type="Proteomes" id="UP000256695">
    <property type="component" value="Unassembled WGS sequence"/>
</dbReference>
<dbReference type="OrthoDB" id="4243321at2"/>
<name>A0A3D8JBU5_9HELI</name>
<keyword evidence="2" id="KW-1185">Reference proteome</keyword>
<evidence type="ECO:0000313" key="2">
    <source>
        <dbReference type="Proteomes" id="UP000256695"/>
    </source>
</evidence>
<dbReference type="EMBL" id="NXLX01000002">
    <property type="protein sequence ID" value="RDU74371.1"/>
    <property type="molecule type" value="Genomic_DNA"/>
</dbReference>
<proteinExistence type="predicted"/>
<dbReference type="RefSeq" id="WP_115578426.1">
    <property type="nucleotide sequence ID" value="NZ_NXLX01000002.1"/>
</dbReference>
<evidence type="ECO:0000313" key="1">
    <source>
        <dbReference type="EMBL" id="RDU74371.1"/>
    </source>
</evidence>
<comment type="caution">
    <text evidence="1">The sequence shown here is derived from an EMBL/GenBank/DDBJ whole genome shotgun (WGS) entry which is preliminary data.</text>
</comment>
<accession>A0A3D8JBU5</accession>
<protein>
    <submittedName>
        <fullName evidence="1">Uncharacterized protein</fullName>
    </submittedName>
</protein>
<sequence length="68" mass="8055">MNSVECPYCGAYIDYSEFNYLEMEDDDSKDYECGNCNKEFELYSYISPNLQKRFGYNHIGVSCRLDYT</sequence>
<organism evidence="1 2">
    <name type="scientific">Helicobacter anseris</name>
    <dbReference type="NCBI Taxonomy" id="375926"/>
    <lineage>
        <taxon>Bacteria</taxon>
        <taxon>Pseudomonadati</taxon>
        <taxon>Campylobacterota</taxon>
        <taxon>Epsilonproteobacteria</taxon>
        <taxon>Campylobacterales</taxon>
        <taxon>Helicobacteraceae</taxon>
        <taxon>Helicobacter</taxon>
    </lineage>
</organism>
<reference evidence="1 2" key="1">
    <citation type="submission" date="2018-04" db="EMBL/GenBank/DDBJ databases">
        <title>Novel Campyloabacter and Helicobacter Species and Strains.</title>
        <authorList>
            <person name="Mannion A.J."/>
            <person name="Shen Z."/>
            <person name="Fox J.G."/>
        </authorList>
    </citation>
    <scope>NUCLEOTIDE SEQUENCE [LARGE SCALE GENOMIC DNA]</scope>
    <source>
        <strain evidence="1 2">MIT 04-9362</strain>
    </source>
</reference>